<dbReference type="OrthoDB" id="10481204at2759"/>
<feature type="region of interest" description="Disordered" evidence="1">
    <location>
        <begin position="362"/>
        <end position="390"/>
    </location>
</feature>
<keyword evidence="3" id="KW-1185">Reference proteome</keyword>
<feature type="region of interest" description="Disordered" evidence="1">
    <location>
        <begin position="1"/>
        <end position="31"/>
    </location>
</feature>
<reference evidence="2 3" key="1">
    <citation type="journal article" date="2019" name="PLoS ONE">
        <title>Genomic analyses reveal an absence of contemporary introgressive admixture between fin whales and blue whales, despite known hybrids.</title>
        <authorList>
            <person name="Westbury M.V."/>
            <person name="Petersen B."/>
            <person name="Lorenzen E.D."/>
        </authorList>
    </citation>
    <scope>NUCLEOTIDE SEQUENCE [LARGE SCALE GENOMIC DNA]</scope>
    <source>
        <strain evidence="2">FinWhale-01</strain>
    </source>
</reference>
<dbReference type="AlphaFoldDB" id="A0A6A1Q4M7"/>
<organism evidence="2 3">
    <name type="scientific">Balaenoptera physalus</name>
    <name type="common">Fin whale</name>
    <name type="synonym">Balaena physalus</name>
    <dbReference type="NCBI Taxonomy" id="9770"/>
    <lineage>
        <taxon>Eukaryota</taxon>
        <taxon>Metazoa</taxon>
        <taxon>Chordata</taxon>
        <taxon>Craniata</taxon>
        <taxon>Vertebrata</taxon>
        <taxon>Euteleostomi</taxon>
        <taxon>Mammalia</taxon>
        <taxon>Eutheria</taxon>
        <taxon>Laurasiatheria</taxon>
        <taxon>Artiodactyla</taxon>
        <taxon>Whippomorpha</taxon>
        <taxon>Cetacea</taxon>
        <taxon>Mysticeti</taxon>
        <taxon>Balaenopteridae</taxon>
        <taxon>Balaenoptera</taxon>
    </lineage>
</organism>
<dbReference type="Proteomes" id="UP000437017">
    <property type="component" value="Unassembled WGS sequence"/>
</dbReference>
<gene>
    <name evidence="2" type="ORF">E2I00_019546</name>
</gene>
<accession>A0A6A1Q4M7</accession>
<evidence type="ECO:0000313" key="2">
    <source>
        <dbReference type="EMBL" id="KAB0401081.1"/>
    </source>
</evidence>
<evidence type="ECO:0000256" key="1">
    <source>
        <dbReference type="SAM" id="MobiDB-lite"/>
    </source>
</evidence>
<sequence length="569" mass="59675">MLALPPGGPWLQPRPSCLKRGHDHVGQRGDRARLEEGAQRLLPGPCPPDARSPSPPKCVFWLRAKPGAACPAQVSVSVAVHHHTWPPVRPATSHVPARNPVPPGALGACPGQSRETDRGSGWGTEAMGDPQSNLGTSPGPRTRPAHKRNHPEVQLSIPHQISKSSSLTLAPVVPLFLPRGPQQTHVPTWRPGPVALGPSSSTQAPALPTHTLCDLRRVTTGAHLGPPRAHQASSFRKTLGFASGLLSETPPSSLRPRTALQPLSSGSRRRLVSPEVKPPPSGGAPWELGTGDRQTGRGYIVGSPAWSGQASPSPGTEPADLVAPVPWKREMGQQCPRLGNHLLPAPSEPGLWAQRVSTFCKPHTQQTEPDQAREAGEAPEEGIPDPPGAWRATVAPGSWIRTTGQRVSWDGKPHSRSETGAILCGHACPWTPSSTPWAAGVPSSGKHKLEEMCLTSEAVSGEGEKGALSVRESRGKQLFPSVSLPPPSSISSKTFDPRLVGHGIAALACTHSRHRGLSQTMGVQGGPESLQFGPSVGCPSGKGGRGRCLVGLAPGNPPEQQLSLLLGAG</sequence>
<proteinExistence type="predicted"/>
<name>A0A6A1Q4M7_BALPH</name>
<feature type="region of interest" description="Disordered" evidence="1">
    <location>
        <begin position="246"/>
        <end position="292"/>
    </location>
</feature>
<evidence type="ECO:0000313" key="3">
    <source>
        <dbReference type="Proteomes" id="UP000437017"/>
    </source>
</evidence>
<protein>
    <submittedName>
        <fullName evidence="2">Uncharacterized protein</fullName>
    </submittedName>
</protein>
<feature type="region of interest" description="Disordered" evidence="1">
    <location>
        <begin position="89"/>
        <end position="150"/>
    </location>
</feature>
<dbReference type="EMBL" id="SGJD01001260">
    <property type="protein sequence ID" value="KAB0401081.1"/>
    <property type="molecule type" value="Genomic_DNA"/>
</dbReference>
<comment type="caution">
    <text evidence="2">The sequence shown here is derived from an EMBL/GenBank/DDBJ whole genome shotgun (WGS) entry which is preliminary data.</text>
</comment>